<dbReference type="STRING" id="1802362.A2806_02590"/>
<gene>
    <name evidence="2" type="ORF">A2806_02590</name>
</gene>
<evidence type="ECO:0000313" key="2">
    <source>
        <dbReference type="EMBL" id="OHA47937.1"/>
    </source>
</evidence>
<evidence type="ECO:0000256" key="1">
    <source>
        <dbReference type="SAM" id="Phobius"/>
    </source>
</evidence>
<feature type="transmembrane region" description="Helical" evidence="1">
    <location>
        <begin position="36"/>
        <end position="53"/>
    </location>
</feature>
<dbReference type="EMBL" id="MHSS01000011">
    <property type="protein sequence ID" value="OHA47937.1"/>
    <property type="molecule type" value="Genomic_DNA"/>
</dbReference>
<accession>A0A1G2PI22</accession>
<organism evidence="2 3">
    <name type="scientific">Candidatus Terrybacteria bacterium RIFCSPHIGHO2_01_FULL_48_17</name>
    <dbReference type="NCBI Taxonomy" id="1802362"/>
    <lineage>
        <taxon>Bacteria</taxon>
        <taxon>Candidatus Terryibacteriota</taxon>
    </lineage>
</organism>
<sequence length="61" mass="6858">MQNETTLLGWPRFLCTKSECVIAHLQAAYSAPHQKMVVVVLAVSAPFPLLVFYQKANRENP</sequence>
<keyword evidence="1" id="KW-1133">Transmembrane helix</keyword>
<keyword evidence="1" id="KW-0472">Membrane</keyword>
<comment type="caution">
    <text evidence="2">The sequence shown here is derived from an EMBL/GenBank/DDBJ whole genome shotgun (WGS) entry which is preliminary data.</text>
</comment>
<protein>
    <submittedName>
        <fullName evidence="2">Uncharacterized protein</fullName>
    </submittedName>
</protein>
<dbReference type="Proteomes" id="UP000177629">
    <property type="component" value="Unassembled WGS sequence"/>
</dbReference>
<evidence type="ECO:0000313" key="3">
    <source>
        <dbReference type="Proteomes" id="UP000177629"/>
    </source>
</evidence>
<dbReference type="AlphaFoldDB" id="A0A1G2PI22"/>
<proteinExistence type="predicted"/>
<reference evidence="2 3" key="1">
    <citation type="journal article" date="2016" name="Nat. Commun.">
        <title>Thousands of microbial genomes shed light on interconnected biogeochemical processes in an aquifer system.</title>
        <authorList>
            <person name="Anantharaman K."/>
            <person name="Brown C.T."/>
            <person name="Hug L.A."/>
            <person name="Sharon I."/>
            <person name="Castelle C.J."/>
            <person name="Probst A.J."/>
            <person name="Thomas B.C."/>
            <person name="Singh A."/>
            <person name="Wilkins M.J."/>
            <person name="Karaoz U."/>
            <person name="Brodie E.L."/>
            <person name="Williams K.H."/>
            <person name="Hubbard S.S."/>
            <person name="Banfield J.F."/>
        </authorList>
    </citation>
    <scope>NUCLEOTIDE SEQUENCE [LARGE SCALE GENOMIC DNA]</scope>
</reference>
<keyword evidence="1" id="KW-0812">Transmembrane</keyword>
<name>A0A1G2PI22_9BACT</name>